<comment type="similarity">
    <text evidence="1">Belongs to the short-chain dehydrogenases/reductases (SDR) family.</text>
</comment>
<accession>A0A9P5BDR5</accession>
<evidence type="ECO:0000256" key="1">
    <source>
        <dbReference type="ARBA" id="ARBA00006484"/>
    </source>
</evidence>
<reference evidence="3" key="1">
    <citation type="submission" date="2020-01" db="EMBL/GenBank/DDBJ databases">
        <title>Identification and distribution of gene clusters putatively required for synthesis of sphingolipid metabolism inhibitors in phylogenetically diverse species of the filamentous fungus Fusarium.</title>
        <authorList>
            <person name="Kim H.-S."/>
            <person name="Busman M."/>
            <person name="Brown D.W."/>
            <person name="Divon H."/>
            <person name="Uhlig S."/>
            <person name="Proctor R.H."/>
        </authorList>
    </citation>
    <scope>NUCLEOTIDE SEQUENCE</scope>
    <source>
        <strain evidence="3">NRRL 31653</strain>
    </source>
</reference>
<dbReference type="PANTHER" id="PTHR43899">
    <property type="entry name" value="RH59310P"/>
    <property type="match status" value="1"/>
</dbReference>
<dbReference type="EMBL" id="LUFC02000215">
    <property type="protein sequence ID" value="KAF4500096.1"/>
    <property type="molecule type" value="Genomic_DNA"/>
</dbReference>
<dbReference type="PANTHER" id="PTHR43899:SF13">
    <property type="entry name" value="RH59310P"/>
    <property type="match status" value="1"/>
</dbReference>
<dbReference type="OrthoDB" id="47007at2759"/>
<dbReference type="Proteomes" id="UP000737391">
    <property type="component" value="Unassembled WGS sequence"/>
</dbReference>
<name>A0A9P5BDR5_9HYPO</name>
<sequence length="354" mass="40420">MNTSLYRSLPLHTFELLADSTAQLARIDYLHYIRAFRKEIITILAIFGTTKFVEWALRTSFFLHTYCLHRSKIDRYNHISPDGSAAWALVTGSSGGIGYEIVRELARKGFNVVLHGRVEQDLLTAIVQVHDEFPDRNFKIIVADPTVLGTKEFWYRQSYGDWKLERKLDLGAIKKDLSKLNLAVLVNCADTEAKHTDLRRILDENEKSIWKHVNVDALYPIQLFRTLLPTLIGNTPSLIINDTSLSDKSIPLKIATSASRSFLSRMTQSSALEMKLEGYDVEALCVRVSRCMGQTDRTLARAIIARVGSRRSVVVGHWYQFLYKGLIDLLPGRLWDWCIIHYIRGMIDIKCKGT</sequence>
<dbReference type="InterPro" id="IPR002347">
    <property type="entry name" value="SDR_fam"/>
</dbReference>
<keyword evidence="2" id="KW-0560">Oxidoreductase</keyword>
<comment type="caution">
    <text evidence="3">The sequence shown here is derived from an EMBL/GenBank/DDBJ whole genome shotgun (WGS) entry which is preliminary data.</text>
</comment>
<evidence type="ECO:0000256" key="2">
    <source>
        <dbReference type="ARBA" id="ARBA00023002"/>
    </source>
</evidence>
<dbReference type="SUPFAM" id="SSF51735">
    <property type="entry name" value="NAD(P)-binding Rossmann-fold domains"/>
    <property type="match status" value="1"/>
</dbReference>
<evidence type="ECO:0000313" key="4">
    <source>
        <dbReference type="Proteomes" id="UP000737391"/>
    </source>
</evidence>
<evidence type="ECO:0000313" key="3">
    <source>
        <dbReference type="EMBL" id="KAF4500096.1"/>
    </source>
</evidence>
<organism evidence="3 4">
    <name type="scientific">Fusarium agapanthi</name>
    <dbReference type="NCBI Taxonomy" id="1803897"/>
    <lineage>
        <taxon>Eukaryota</taxon>
        <taxon>Fungi</taxon>
        <taxon>Dikarya</taxon>
        <taxon>Ascomycota</taxon>
        <taxon>Pezizomycotina</taxon>
        <taxon>Sordariomycetes</taxon>
        <taxon>Hypocreomycetidae</taxon>
        <taxon>Hypocreales</taxon>
        <taxon>Nectriaceae</taxon>
        <taxon>Fusarium</taxon>
        <taxon>Fusarium fujikuroi species complex</taxon>
    </lineage>
</organism>
<dbReference type="InterPro" id="IPR051019">
    <property type="entry name" value="VLCFA-Steroid_DH"/>
</dbReference>
<protein>
    <submittedName>
        <fullName evidence="3">Short chain dehydrogenase</fullName>
    </submittedName>
</protein>
<keyword evidence="4" id="KW-1185">Reference proteome</keyword>
<dbReference type="GO" id="GO:0005783">
    <property type="term" value="C:endoplasmic reticulum"/>
    <property type="evidence" value="ECO:0007669"/>
    <property type="project" value="TreeGrafter"/>
</dbReference>
<dbReference type="Gene3D" id="3.40.50.720">
    <property type="entry name" value="NAD(P)-binding Rossmann-like Domain"/>
    <property type="match status" value="1"/>
</dbReference>
<dbReference type="InterPro" id="IPR036291">
    <property type="entry name" value="NAD(P)-bd_dom_sf"/>
</dbReference>
<gene>
    <name evidence="3" type="ORF">FAGAP_3672</name>
</gene>
<proteinExistence type="inferred from homology"/>
<dbReference type="GO" id="GO:0016491">
    <property type="term" value="F:oxidoreductase activity"/>
    <property type="evidence" value="ECO:0007669"/>
    <property type="project" value="UniProtKB-KW"/>
</dbReference>
<dbReference type="AlphaFoldDB" id="A0A9P5BDR5"/>
<dbReference type="Pfam" id="PF00106">
    <property type="entry name" value="adh_short"/>
    <property type="match status" value="1"/>
</dbReference>